<name>A0A812ISH7_SYMPI</name>
<dbReference type="SUPFAM" id="SSF54001">
    <property type="entry name" value="Cysteine proteinases"/>
    <property type="match status" value="1"/>
</dbReference>
<sequence length="390" mass="44148">MTKDFQPYKSTDDLPAKVDLRKYMSKIEDQSQSNSCCANAVAGAYEYLNQKHAQATGDTPGDVSRLIIYYVGRKKDMEDEASIFRKKGVEKRAPKDEGMSLSAGIAAMQVSGACLETSWPYDLTKVNERPTEECFTEARKYRVTETKRVPVDVDAMRQCLAEGHPIIFGLTLTEKFFCPGPGGFIATPSRTDERAARHGLHAMLIVGYNDRQKIFIVRKSWGEHWGDKGYCYVQYDYAGSPDFNILNQFAILGLTKVDLTPDPDDGEDFDTTEDPTPVVVESDEEPEEPDAEDDFEFSEHFKGDQVIRQFFLDQGGKLNRSQFHLCLSLFHRGEAGKHFDWLAADAWVADDSNHPPDKIEWTPEDFDMVVSKFSKQSHAEKFPGLAFLWQ</sequence>
<dbReference type="GO" id="GO:0006508">
    <property type="term" value="P:proteolysis"/>
    <property type="evidence" value="ECO:0007669"/>
    <property type="project" value="InterPro"/>
</dbReference>
<gene>
    <name evidence="5" type="ORF">SPIL2461_LOCUS718</name>
</gene>
<dbReference type="OrthoDB" id="640249at2759"/>
<evidence type="ECO:0000259" key="4">
    <source>
        <dbReference type="SMART" id="SM00645"/>
    </source>
</evidence>
<keyword evidence="6" id="KW-1185">Reference proteome</keyword>
<comment type="caution">
    <text evidence="5">The sequence shown here is derived from an EMBL/GenBank/DDBJ whole genome shotgun (WGS) entry which is preliminary data.</text>
</comment>
<evidence type="ECO:0000313" key="6">
    <source>
        <dbReference type="Proteomes" id="UP000649617"/>
    </source>
</evidence>
<dbReference type="EMBL" id="CAJNIZ010000616">
    <property type="protein sequence ID" value="CAE7170847.1"/>
    <property type="molecule type" value="Genomic_DNA"/>
</dbReference>
<dbReference type="InterPro" id="IPR000668">
    <property type="entry name" value="Peptidase_C1A_C"/>
</dbReference>
<dbReference type="PANTHER" id="PTHR12411">
    <property type="entry name" value="CYSTEINE PROTEASE FAMILY C1-RELATED"/>
    <property type="match status" value="1"/>
</dbReference>
<proteinExistence type="inferred from homology"/>
<dbReference type="InterPro" id="IPR038765">
    <property type="entry name" value="Papain-like_cys_pep_sf"/>
</dbReference>
<dbReference type="Proteomes" id="UP000649617">
    <property type="component" value="Unassembled WGS sequence"/>
</dbReference>
<dbReference type="AlphaFoldDB" id="A0A812ISH7"/>
<feature type="region of interest" description="Disordered" evidence="3">
    <location>
        <begin position="262"/>
        <end position="291"/>
    </location>
</feature>
<keyword evidence="2" id="KW-0865">Zymogen</keyword>
<evidence type="ECO:0000313" key="5">
    <source>
        <dbReference type="EMBL" id="CAE7170847.1"/>
    </source>
</evidence>
<evidence type="ECO:0000256" key="3">
    <source>
        <dbReference type="SAM" id="MobiDB-lite"/>
    </source>
</evidence>
<reference evidence="5" key="1">
    <citation type="submission" date="2021-02" db="EMBL/GenBank/DDBJ databases">
        <authorList>
            <person name="Dougan E. K."/>
            <person name="Rhodes N."/>
            <person name="Thang M."/>
            <person name="Chan C."/>
        </authorList>
    </citation>
    <scope>NUCLEOTIDE SEQUENCE</scope>
</reference>
<accession>A0A812ISH7</accession>
<dbReference type="InterPro" id="IPR013128">
    <property type="entry name" value="Peptidase_C1A"/>
</dbReference>
<dbReference type="Gene3D" id="3.90.70.10">
    <property type="entry name" value="Cysteine proteinases"/>
    <property type="match status" value="1"/>
</dbReference>
<dbReference type="Pfam" id="PF00112">
    <property type="entry name" value="Peptidase_C1"/>
    <property type="match status" value="1"/>
</dbReference>
<dbReference type="CDD" id="cd02619">
    <property type="entry name" value="Peptidase_C1"/>
    <property type="match status" value="1"/>
</dbReference>
<feature type="compositionally biased region" description="Acidic residues" evidence="3">
    <location>
        <begin position="262"/>
        <end position="273"/>
    </location>
</feature>
<comment type="similarity">
    <text evidence="1">Belongs to the peptidase C1 family.</text>
</comment>
<organism evidence="5 6">
    <name type="scientific">Symbiodinium pilosum</name>
    <name type="common">Dinoflagellate</name>
    <dbReference type="NCBI Taxonomy" id="2952"/>
    <lineage>
        <taxon>Eukaryota</taxon>
        <taxon>Sar</taxon>
        <taxon>Alveolata</taxon>
        <taxon>Dinophyceae</taxon>
        <taxon>Suessiales</taxon>
        <taxon>Symbiodiniaceae</taxon>
        <taxon>Symbiodinium</taxon>
    </lineage>
</organism>
<evidence type="ECO:0000256" key="2">
    <source>
        <dbReference type="ARBA" id="ARBA00023145"/>
    </source>
</evidence>
<dbReference type="SMART" id="SM00645">
    <property type="entry name" value="Pept_C1"/>
    <property type="match status" value="1"/>
</dbReference>
<protein>
    <recommendedName>
        <fullName evidence="4">Peptidase C1A papain C-terminal domain-containing protein</fullName>
    </recommendedName>
</protein>
<dbReference type="GO" id="GO:0008234">
    <property type="term" value="F:cysteine-type peptidase activity"/>
    <property type="evidence" value="ECO:0007669"/>
    <property type="project" value="InterPro"/>
</dbReference>
<feature type="compositionally biased region" description="Acidic residues" evidence="3">
    <location>
        <begin position="281"/>
        <end position="291"/>
    </location>
</feature>
<feature type="domain" description="Peptidase C1A papain C-terminal" evidence="4">
    <location>
        <begin position="14"/>
        <end position="254"/>
    </location>
</feature>
<evidence type="ECO:0000256" key="1">
    <source>
        <dbReference type="ARBA" id="ARBA00008455"/>
    </source>
</evidence>